<dbReference type="STRING" id="4096.A0A1U7USK6"/>
<dbReference type="GO" id="GO:0015074">
    <property type="term" value="P:DNA integration"/>
    <property type="evidence" value="ECO:0007669"/>
    <property type="project" value="InterPro"/>
</dbReference>
<dbReference type="InterPro" id="IPR001584">
    <property type="entry name" value="Integrase_cat-core"/>
</dbReference>
<dbReference type="InterPro" id="IPR012337">
    <property type="entry name" value="RNaseH-like_sf"/>
</dbReference>
<sequence>MVAIDYITKWFEVVSYKAVTKKVVADFVRDCIVCRFGVPESIITDNATNLNNDLMKAIYETFKIKHRNSKTYRMQTNGAVQAANKNIKEDIEENVVIPTKVEIPSLRIIQEIELSDVEWVQSWYEQLALIDGKIMNA</sequence>
<dbReference type="InterPro" id="IPR036397">
    <property type="entry name" value="RNaseH_sf"/>
</dbReference>
<reference evidence="2" key="1">
    <citation type="journal article" date="2013" name="Genome Biol.">
        <title>Reference genomes and transcriptomes of Nicotiana sylvestris and Nicotiana tomentosiformis.</title>
        <authorList>
            <person name="Sierro N."/>
            <person name="Battey J.N."/>
            <person name="Ouadi S."/>
            <person name="Bovet L."/>
            <person name="Goepfert S."/>
            <person name="Bakaher N."/>
            <person name="Peitsch M.C."/>
            <person name="Ivanov N.V."/>
        </authorList>
    </citation>
    <scope>NUCLEOTIDE SEQUENCE [LARGE SCALE GENOMIC DNA]</scope>
</reference>
<evidence type="ECO:0000313" key="3">
    <source>
        <dbReference type="RefSeq" id="XP_009757203.1"/>
    </source>
</evidence>
<feature type="domain" description="Integrase catalytic" evidence="1">
    <location>
        <begin position="1"/>
        <end position="137"/>
    </location>
</feature>
<evidence type="ECO:0000313" key="2">
    <source>
        <dbReference type="Proteomes" id="UP000189701"/>
    </source>
</evidence>
<dbReference type="PANTHER" id="PTHR37984">
    <property type="entry name" value="PROTEIN CBG26694"/>
    <property type="match status" value="1"/>
</dbReference>
<feature type="non-terminal residue" evidence="3">
    <location>
        <position position="137"/>
    </location>
</feature>
<dbReference type="AlphaFoldDB" id="A0A1U7USK6"/>
<dbReference type="eggNOG" id="KOG0017">
    <property type="taxonomic scope" value="Eukaryota"/>
</dbReference>
<dbReference type="GO" id="GO:0003676">
    <property type="term" value="F:nucleic acid binding"/>
    <property type="evidence" value="ECO:0007669"/>
    <property type="project" value="InterPro"/>
</dbReference>
<dbReference type="Proteomes" id="UP000189701">
    <property type="component" value="Unplaced"/>
</dbReference>
<name>A0A1U7USK6_NICSY</name>
<accession>A0A1U7USK6</accession>
<dbReference type="PANTHER" id="PTHR37984:SF5">
    <property type="entry name" value="PROTEIN NYNRIN-LIKE"/>
    <property type="match status" value="1"/>
</dbReference>
<gene>
    <name evidence="3" type="primary">LOC104210092</name>
</gene>
<dbReference type="OrthoDB" id="1936587at2759"/>
<dbReference type="PROSITE" id="PS50994">
    <property type="entry name" value="INTEGRASE"/>
    <property type="match status" value="1"/>
</dbReference>
<keyword evidence="2" id="KW-1185">Reference proteome</keyword>
<dbReference type="InterPro" id="IPR050951">
    <property type="entry name" value="Retrovirus_Pol_polyprotein"/>
</dbReference>
<dbReference type="Gene3D" id="3.30.420.10">
    <property type="entry name" value="Ribonuclease H-like superfamily/Ribonuclease H"/>
    <property type="match status" value="1"/>
</dbReference>
<dbReference type="RefSeq" id="XP_009757203.1">
    <property type="nucleotide sequence ID" value="XM_009758901.1"/>
</dbReference>
<proteinExistence type="predicted"/>
<dbReference type="SUPFAM" id="SSF53098">
    <property type="entry name" value="Ribonuclease H-like"/>
    <property type="match status" value="1"/>
</dbReference>
<reference evidence="3" key="2">
    <citation type="submission" date="2025-08" db="UniProtKB">
        <authorList>
            <consortium name="RefSeq"/>
        </authorList>
    </citation>
    <scope>IDENTIFICATION</scope>
    <source>
        <tissue evidence="3">Leaf</tissue>
    </source>
</reference>
<organism evidence="2 3">
    <name type="scientific">Nicotiana sylvestris</name>
    <name type="common">Wood tobacco</name>
    <name type="synonym">South American tobacco</name>
    <dbReference type="NCBI Taxonomy" id="4096"/>
    <lineage>
        <taxon>Eukaryota</taxon>
        <taxon>Viridiplantae</taxon>
        <taxon>Streptophyta</taxon>
        <taxon>Embryophyta</taxon>
        <taxon>Tracheophyta</taxon>
        <taxon>Spermatophyta</taxon>
        <taxon>Magnoliopsida</taxon>
        <taxon>eudicotyledons</taxon>
        <taxon>Gunneridae</taxon>
        <taxon>Pentapetalae</taxon>
        <taxon>asterids</taxon>
        <taxon>lamiids</taxon>
        <taxon>Solanales</taxon>
        <taxon>Solanaceae</taxon>
        <taxon>Nicotianoideae</taxon>
        <taxon>Nicotianeae</taxon>
        <taxon>Nicotiana</taxon>
    </lineage>
</organism>
<evidence type="ECO:0000259" key="1">
    <source>
        <dbReference type="PROSITE" id="PS50994"/>
    </source>
</evidence>
<protein>
    <submittedName>
        <fullName evidence="3">Uncharacterized protein K02A2.6-like</fullName>
    </submittedName>
</protein>